<reference evidence="1 2" key="1">
    <citation type="submission" date="2020-10" db="EMBL/GenBank/DDBJ databases">
        <title>Sequencing the genomes of 1000 actinobacteria strains.</title>
        <authorList>
            <person name="Klenk H.-P."/>
        </authorList>
    </citation>
    <scope>NUCLEOTIDE SEQUENCE [LARGE SCALE GENOMIC DNA]</scope>
    <source>
        <strain evidence="1 2">DSM 43173</strain>
    </source>
</reference>
<proteinExistence type="predicted"/>
<organism evidence="1 2">
    <name type="scientific">Nonomuraea angiospora</name>
    <dbReference type="NCBI Taxonomy" id="46172"/>
    <lineage>
        <taxon>Bacteria</taxon>
        <taxon>Bacillati</taxon>
        <taxon>Actinomycetota</taxon>
        <taxon>Actinomycetes</taxon>
        <taxon>Streptosporangiales</taxon>
        <taxon>Streptosporangiaceae</taxon>
        <taxon>Nonomuraea</taxon>
    </lineage>
</organism>
<sequence length="103" mass="11033">METLVHGGLIPSRTSAGDTLTVLDRLGVLRELRRARPGLPVAAVSLVTRAGDGYRGDEEPPCWPRFGRELHAYGGLLHRARLAVVTGGEPPADELTGRIPADQ</sequence>
<name>A0ABR9MLK5_9ACTN</name>
<accession>A0ABR9MLK5</accession>
<comment type="caution">
    <text evidence="1">The sequence shown here is derived from an EMBL/GenBank/DDBJ whole genome shotgun (WGS) entry which is preliminary data.</text>
</comment>
<dbReference type="EMBL" id="JADBEK010000001">
    <property type="protein sequence ID" value="MBE1593836.1"/>
    <property type="molecule type" value="Genomic_DNA"/>
</dbReference>
<dbReference type="InterPro" id="IPR025394">
    <property type="entry name" value="DUF4127"/>
</dbReference>
<evidence type="ECO:0000313" key="2">
    <source>
        <dbReference type="Proteomes" id="UP000633509"/>
    </source>
</evidence>
<protein>
    <submittedName>
        <fullName evidence="1">Uncharacterized protein</fullName>
    </submittedName>
</protein>
<evidence type="ECO:0000313" key="1">
    <source>
        <dbReference type="EMBL" id="MBE1593836.1"/>
    </source>
</evidence>
<keyword evidence="2" id="KW-1185">Reference proteome</keyword>
<gene>
    <name evidence="1" type="ORF">H4W80_012094</name>
</gene>
<dbReference type="Proteomes" id="UP000633509">
    <property type="component" value="Unassembled WGS sequence"/>
</dbReference>
<dbReference type="Pfam" id="PF13552">
    <property type="entry name" value="DUF4127"/>
    <property type="match status" value="1"/>
</dbReference>